<keyword evidence="1" id="KW-0805">Transcription regulation</keyword>
<accession>A0A941FLZ9</accession>
<dbReference type="Gene3D" id="1.10.10.10">
    <property type="entry name" value="Winged helix-like DNA-binding domain superfamily/Winged helix DNA-binding domain"/>
    <property type="match status" value="1"/>
</dbReference>
<organism evidence="5 6">
    <name type="scientific">Streptomyces tuirus</name>
    <dbReference type="NCBI Taxonomy" id="68278"/>
    <lineage>
        <taxon>Bacteria</taxon>
        <taxon>Bacillati</taxon>
        <taxon>Actinomycetota</taxon>
        <taxon>Actinomycetes</taxon>
        <taxon>Kitasatosporales</taxon>
        <taxon>Streptomycetaceae</taxon>
        <taxon>Streptomyces</taxon>
    </lineage>
</organism>
<dbReference type="GO" id="GO:0003677">
    <property type="term" value="F:DNA binding"/>
    <property type="evidence" value="ECO:0007669"/>
    <property type="project" value="UniProtKB-KW"/>
</dbReference>
<evidence type="ECO:0000256" key="2">
    <source>
        <dbReference type="ARBA" id="ARBA00023125"/>
    </source>
</evidence>
<keyword evidence="3" id="KW-0804">Transcription</keyword>
<dbReference type="Pfam" id="PF00392">
    <property type="entry name" value="GntR"/>
    <property type="match status" value="1"/>
</dbReference>
<dbReference type="InterPro" id="IPR050679">
    <property type="entry name" value="Bact_HTH_transcr_reg"/>
</dbReference>
<dbReference type="InterPro" id="IPR000524">
    <property type="entry name" value="Tscrpt_reg_HTH_GntR"/>
</dbReference>
<dbReference type="SMART" id="SM00345">
    <property type="entry name" value="HTH_GNTR"/>
    <property type="match status" value="1"/>
</dbReference>
<proteinExistence type="predicted"/>
<dbReference type="SUPFAM" id="SSF64288">
    <property type="entry name" value="Chorismate lyase-like"/>
    <property type="match status" value="1"/>
</dbReference>
<feature type="domain" description="HTH gntR-type" evidence="4">
    <location>
        <begin position="7"/>
        <end position="75"/>
    </location>
</feature>
<comment type="caution">
    <text evidence="5">The sequence shown here is derived from an EMBL/GenBank/DDBJ whole genome shotgun (WGS) entry which is preliminary data.</text>
</comment>
<dbReference type="PANTHER" id="PTHR44846:SF17">
    <property type="entry name" value="GNTR-FAMILY TRANSCRIPTIONAL REGULATOR"/>
    <property type="match status" value="1"/>
</dbReference>
<dbReference type="PRINTS" id="PR00035">
    <property type="entry name" value="HTHGNTR"/>
</dbReference>
<dbReference type="GO" id="GO:0003700">
    <property type="term" value="F:DNA-binding transcription factor activity"/>
    <property type="evidence" value="ECO:0007669"/>
    <property type="project" value="InterPro"/>
</dbReference>
<dbReference type="SMART" id="SM00866">
    <property type="entry name" value="UTRA"/>
    <property type="match status" value="1"/>
</dbReference>
<gene>
    <name evidence="5" type="ORF">KEF29_35110</name>
</gene>
<dbReference type="InterPro" id="IPR028978">
    <property type="entry name" value="Chorismate_lyase_/UTRA_dom_sf"/>
</dbReference>
<dbReference type="CDD" id="cd07377">
    <property type="entry name" value="WHTH_GntR"/>
    <property type="match status" value="1"/>
</dbReference>
<protein>
    <submittedName>
        <fullName evidence="5">GntR family transcriptional regulator</fullName>
    </submittedName>
</protein>
<reference evidence="5 6" key="1">
    <citation type="submission" date="2021-04" db="EMBL/GenBank/DDBJ databases">
        <title>Characterization of the biosynthetic gene cluster of new lipopeptides with antitumor activity in the genome of the marine Streptomyces PHM034.</title>
        <authorList>
            <person name="Ceniceros A."/>
            <person name="Canedo L."/>
            <person name="Mendez C."/>
            <person name="Olano C."/>
            <person name="Schleissner C."/>
            <person name="Cuevas C."/>
            <person name="De La Calle F."/>
            <person name="Salas J.A."/>
        </authorList>
    </citation>
    <scope>NUCLEOTIDE SEQUENCE [LARGE SCALE GENOMIC DNA]</scope>
    <source>
        <strain evidence="5 6">PHM034</strain>
    </source>
</reference>
<dbReference type="Gene3D" id="3.40.1410.10">
    <property type="entry name" value="Chorismate lyase-like"/>
    <property type="match status" value="1"/>
</dbReference>
<dbReference type="Proteomes" id="UP000682308">
    <property type="component" value="Unassembled WGS sequence"/>
</dbReference>
<name>A0A941FLZ9_9ACTN</name>
<dbReference type="EMBL" id="JAGTPG010000002">
    <property type="protein sequence ID" value="MBR8642876.1"/>
    <property type="molecule type" value="Genomic_DNA"/>
</dbReference>
<evidence type="ECO:0000313" key="6">
    <source>
        <dbReference type="Proteomes" id="UP000682308"/>
    </source>
</evidence>
<evidence type="ECO:0000256" key="3">
    <source>
        <dbReference type="ARBA" id="ARBA00023163"/>
    </source>
</evidence>
<dbReference type="PANTHER" id="PTHR44846">
    <property type="entry name" value="MANNOSYL-D-GLYCERATE TRANSPORT/METABOLISM SYSTEM REPRESSOR MNGR-RELATED"/>
    <property type="match status" value="1"/>
</dbReference>
<keyword evidence="6" id="KW-1185">Reference proteome</keyword>
<keyword evidence="2" id="KW-0238">DNA-binding</keyword>
<evidence type="ECO:0000256" key="1">
    <source>
        <dbReference type="ARBA" id="ARBA00023015"/>
    </source>
</evidence>
<dbReference type="GO" id="GO:0045892">
    <property type="term" value="P:negative regulation of DNA-templated transcription"/>
    <property type="evidence" value="ECO:0007669"/>
    <property type="project" value="TreeGrafter"/>
</dbReference>
<dbReference type="Pfam" id="PF07702">
    <property type="entry name" value="UTRA"/>
    <property type="match status" value="1"/>
</dbReference>
<evidence type="ECO:0000313" key="5">
    <source>
        <dbReference type="EMBL" id="MBR8642876.1"/>
    </source>
</evidence>
<dbReference type="InterPro" id="IPR036388">
    <property type="entry name" value="WH-like_DNA-bd_sf"/>
</dbReference>
<dbReference type="PROSITE" id="PS50949">
    <property type="entry name" value="HTH_GNTR"/>
    <property type="match status" value="1"/>
</dbReference>
<dbReference type="InterPro" id="IPR011663">
    <property type="entry name" value="UTRA"/>
</dbReference>
<evidence type="ECO:0000259" key="4">
    <source>
        <dbReference type="PROSITE" id="PS50949"/>
    </source>
</evidence>
<sequence>MAYEVAAPKYVRLAQTIQSRIEDGTYPPGTRVPSENQLVQAFGMSRPTVVRALELLKRDGWLESRQGYGTIVRGRPEVAEQKGRRGLEALERDESRTSGRLVEVREVPVPARVASVLGLPKRAEVLMRRFLVEEDGEAVELVSSYFPASLVEGTELASAEALSGSVREHVEARQKVRFDHVTERISARLAESGEAELLGGLPDGVPVLSVLVIACDASGQALQVSEVLLPADLHELEDTYRLN</sequence>
<dbReference type="SUPFAM" id="SSF46785">
    <property type="entry name" value="Winged helix' DNA-binding domain"/>
    <property type="match status" value="1"/>
</dbReference>
<dbReference type="AlphaFoldDB" id="A0A941FLZ9"/>
<dbReference type="InterPro" id="IPR036390">
    <property type="entry name" value="WH_DNA-bd_sf"/>
</dbReference>